<keyword evidence="4" id="KW-1185">Reference proteome</keyword>
<sequence length="133" mass="13858">MAAPRPAGVTIVAVFAWISGALDILAGTLMLVFSPVKAIVDEYGNLGTLIAAGIGSIIIGLLTVIVAGGLLRGNAAARMIVTILQVLSILGSLFLAIAYASSPTAVGEWFGILISVIVLIFLWSRRANEFFRS</sequence>
<gene>
    <name evidence="3" type="ORF">ET445_06470</name>
</gene>
<dbReference type="OrthoDB" id="4981655at2"/>
<accession>A0A4P6FDH9</accession>
<dbReference type="Pfam" id="PF23636">
    <property type="entry name" value="DUF7144"/>
    <property type="match status" value="1"/>
</dbReference>
<feature type="transmembrane region" description="Helical" evidence="1">
    <location>
        <begin position="46"/>
        <end position="67"/>
    </location>
</feature>
<feature type="transmembrane region" description="Helical" evidence="1">
    <location>
        <begin position="79"/>
        <end position="100"/>
    </location>
</feature>
<dbReference type="RefSeq" id="WP_129189911.1">
    <property type="nucleotide sequence ID" value="NZ_CP035491.1"/>
</dbReference>
<keyword evidence="1" id="KW-1133">Transmembrane helix</keyword>
<feature type="domain" description="DUF7144" evidence="2">
    <location>
        <begin position="9"/>
        <end position="125"/>
    </location>
</feature>
<dbReference type="KEGG" id="agf:ET445_06470"/>
<evidence type="ECO:0000313" key="3">
    <source>
        <dbReference type="EMBL" id="QAY73043.1"/>
    </source>
</evidence>
<dbReference type="EMBL" id="CP035491">
    <property type="protein sequence ID" value="QAY73043.1"/>
    <property type="molecule type" value="Genomic_DNA"/>
</dbReference>
<keyword evidence="1" id="KW-0472">Membrane</keyword>
<feature type="transmembrane region" description="Helical" evidence="1">
    <location>
        <begin position="106"/>
        <end position="124"/>
    </location>
</feature>
<dbReference type="AlphaFoldDB" id="A0A4P6FDH9"/>
<dbReference type="InterPro" id="IPR055568">
    <property type="entry name" value="DUF7144"/>
</dbReference>
<evidence type="ECO:0000313" key="4">
    <source>
        <dbReference type="Proteomes" id="UP000291259"/>
    </source>
</evidence>
<evidence type="ECO:0000256" key="1">
    <source>
        <dbReference type="SAM" id="Phobius"/>
    </source>
</evidence>
<organism evidence="3 4">
    <name type="scientific">Agromyces protaetiae</name>
    <dbReference type="NCBI Taxonomy" id="2509455"/>
    <lineage>
        <taxon>Bacteria</taxon>
        <taxon>Bacillati</taxon>
        <taxon>Actinomycetota</taxon>
        <taxon>Actinomycetes</taxon>
        <taxon>Micrococcales</taxon>
        <taxon>Microbacteriaceae</taxon>
        <taxon>Agromyces</taxon>
    </lineage>
</organism>
<evidence type="ECO:0000259" key="2">
    <source>
        <dbReference type="Pfam" id="PF23636"/>
    </source>
</evidence>
<name>A0A4P6FDH9_9MICO</name>
<keyword evidence="1" id="KW-0812">Transmembrane</keyword>
<feature type="transmembrane region" description="Helical" evidence="1">
    <location>
        <begin position="7"/>
        <end position="34"/>
    </location>
</feature>
<reference evidence="3 4" key="1">
    <citation type="submission" date="2019-01" db="EMBL/GenBank/DDBJ databases">
        <title>Genome sequencing of strain FW100M-8.</title>
        <authorList>
            <person name="Heo J."/>
            <person name="Kim S.-J."/>
            <person name="Kim J.-S."/>
            <person name="Hong S.-B."/>
            <person name="Kwon S.-W."/>
        </authorList>
    </citation>
    <scope>NUCLEOTIDE SEQUENCE [LARGE SCALE GENOMIC DNA]</scope>
    <source>
        <strain evidence="3 4">FW100M-8</strain>
    </source>
</reference>
<protein>
    <recommendedName>
        <fullName evidence="2">DUF7144 domain-containing protein</fullName>
    </recommendedName>
</protein>
<proteinExistence type="predicted"/>
<dbReference type="Proteomes" id="UP000291259">
    <property type="component" value="Chromosome"/>
</dbReference>